<dbReference type="InterPro" id="IPR036961">
    <property type="entry name" value="Kinesin_motor_dom_sf"/>
</dbReference>
<evidence type="ECO:0000256" key="3">
    <source>
        <dbReference type="SAM" id="Coils"/>
    </source>
</evidence>
<evidence type="ECO:0000259" key="5">
    <source>
        <dbReference type="PROSITE" id="PS50067"/>
    </source>
</evidence>
<feature type="region of interest" description="Disordered" evidence="4">
    <location>
        <begin position="27"/>
        <end position="55"/>
    </location>
</feature>
<dbReference type="GO" id="GO:0008017">
    <property type="term" value="F:microtubule binding"/>
    <property type="evidence" value="ECO:0007669"/>
    <property type="project" value="InterPro"/>
</dbReference>
<comment type="similarity">
    <text evidence="2">Belongs to the TRAFAC class myosin-kinesin ATPase superfamily. Kinesin family.</text>
</comment>
<dbReference type="GO" id="GO:0005524">
    <property type="term" value="F:ATP binding"/>
    <property type="evidence" value="ECO:0007669"/>
    <property type="project" value="UniProtKB-UniRule"/>
</dbReference>
<dbReference type="PROSITE" id="PS50067">
    <property type="entry name" value="KINESIN_MOTOR_2"/>
    <property type="match status" value="1"/>
</dbReference>
<evidence type="ECO:0000313" key="7">
    <source>
        <dbReference type="Proteomes" id="UP001374535"/>
    </source>
</evidence>
<feature type="compositionally biased region" description="Polar residues" evidence="4">
    <location>
        <begin position="46"/>
        <end position="55"/>
    </location>
</feature>
<feature type="coiled-coil region" evidence="3">
    <location>
        <begin position="973"/>
        <end position="1004"/>
    </location>
</feature>
<dbReference type="InterPro" id="IPR027640">
    <property type="entry name" value="Kinesin-like_fam"/>
</dbReference>
<evidence type="ECO:0000256" key="2">
    <source>
        <dbReference type="PROSITE-ProRule" id="PRU00283"/>
    </source>
</evidence>
<dbReference type="Proteomes" id="UP001374535">
    <property type="component" value="Chromosome 10"/>
</dbReference>
<feature type="binding site" evidence="2">
    <location>
        <begin position="161"/>
        <end position="168"/>
    </location>
    <ligand>
        <name>ATP</name>
        <dbReference type="ChEBI" id="CHEBI:30616"/>
    </ligand>
</feature>
<dbReference type="Pfam" id="PF00225">
    <property type="entry name" value="Kinesin"/>
    <property type="match status" value="1"/>
</dbReference>
<keyword evidence="2" id="KW-0547">Nucleotide-binding</keyword>
<dbReference type="GO" id="GO:0007018">
    <property type="term" value="P:microtubule-based movement"/>
    <property type="evidence" value="ECO:0007669"/>
    <property type="project" value="InterPro"/>
</dbReference>
<dbReference type="GO" id="GO:0003777">
    <property type="term" value="F:microtubule motor activity"/>
    <property type="evidence" value="ECO:0007669"/>
    <property type="project" value="InterPro"/>
</dbReference>
<reference evidence="6 7" key="1">
    <citation type="journal article" date="2023" name="Life. Sci Alliance">
        <title>Evolutionary insights into 3D genome organization and epigenetic landscape of Vigna mungo.</title>
        <authorList>
            <person name="Junaid A."/>
            <person name="Singh B."/>
            <person name="Bhatia S."/>
        </authorList>
    </citation>
    <scope>NUCLEOTIDE SEQUENCE [LARGE SCALE GENOMIC DNA]</scope>
    <source>
        <strain evidence="6">Urdbean</strain>
    </source>
</reference>
<proteinExistence type="inferred from homology"/>
<accession>A0AAQ3MP04</accession>
<feature type="coiled-coil region" evidence="3">
    <location>
        <begin position="1050"/>
        <end position="1084"/>
    </location>
</feature>
<evidence type="ECO:0000256" key="4">
    <source>
        <dbReference type="SAM" id="MobiDB-lite"/>
    </source>
</evidence>
<keyword evidence="7" id="KW-1185">Reference proteome</keyword>
<gene>
    <name evidence="6" type="ORF">V8G54_033770</name>
</gene>
<protein>
    <recommendedName>
        <fullName evidence="5">Kinesin motor domain-containing protein</fullName>
    </recommendedName>
</protein>
<dbReference type="InterPro" id="IPR027417">
    <property type="entry name" value="P-loop_NTPase"/>
</dbReference>
<keyword evidence="1 2" id="KW-0505">Motor protein</keyword>
<keyword evidence="3" id="KW-0175">Coiled coil</keyword>
<evidence type="ECO:0000313" key="6">
    <source>
        <dbReference type="EMBL" id="WVY94682.1"/>
    </source>
</evidence>
<dbReference type="AlphaFoldDB" id="A0AAQ3MP04"/>
<dbReference type="SMART" id="SM00129">
    <property type="entry name" value="KISc"/>
    <property type="match status" value="1"/>
</dbReference>
<dbReference type="PRINTS" id="PR00380">
    <property type="entry name" value="KINESINHEAVY"/>
</dbReference>
<name>A0AAQ3MP04_VIGMU</name>
<feature type="domain" description="Kinesin motor" evidence="5">
    <location>
        <begin position="86"/>
        <end position="411"/>
    </location>
</feature>
<keyword evidence="2" id="KW-0067">ATP-binding</keyword>
<organism evidence="6 7">
    <name type="scientific">Vigna mungo</name>
    <name type="common">Black gram</name>
    <name type="synonym">Phaseolus mungo</name>
    <dbReference type="NCBI Taxonomy" id="3915"/>
    <lineage>
        <taxon>Eukaryota</taxon>
        <taxon>Viridiplantae</taxon>
        <taxon>Streptophyta</taxon>
        <taxon>Embryophyta</taxon>
        <taxon>Tracheophyta</taxon>
        <taxon>Spermatophyta</taxon>
        <taxon>Magnoliopsida</taxon>
        <taxon>eudicotyledons</taxon>
        <taxon>Gunneridae</taxon>
        <taxon>Pentapetalae</taxon>
        <taxon>rosids</taxon>
        <taxon>fabids</taxon>
        <taxon>Fabales</taxon>
        <taxon>Fabaceae</taxon>
        <taxon>Papilionoideae</taxon>
        <taxon>50 kb inversion clade</taxon>
        <taxon>NPAAA clade</taxon>
        <taxon>indigoferoid/millettioid clade</taxon>
        <taxon>Phaseoleae</taxon>
        <taxon>Vigna</taxon>
    </lineage>
</organism>
<dbReference type="SUPFAM" id="SSF52540">
    <property type="entry name" value="P-loop containing nucleoside triphosphate hydrolases"/>
    <property type="match status" value="1"/>
</dbReference>
<dbReference type="InterPro" id="IPR001752">
    <property type="entry name" value="Kinesin_motor_dom"/>
</dbReference>
<evidence type="ECO:0000256" key="1">
    <source>
        <dbReference type="ARBA" id="ARBA00023175"/>
    </source>
</evidence>
<feature type="coiled-coil region" evidence="3">
    <location>
        <begin position="726"/>
        <end position="753"/>
    </location>
</feature>
<dbReference type="PANTHER" id="PTHR47968">
    <property type="entry name" value="CENTROMERE PROTEIN E"/>
    <property type="match status" value="1"/>
</dbReference>
<dbReference type="Gene3D" id="3.40.850.10">
    <property type="entry name" value="Kinesin motor domain"/>
    <property type="match status" value="1"/>
</dbReference>
<sequence length="1129" mass="126901">MRQKTNNTDSSGFLGTISSNFLRSISSSNRKPTSSSFKNHKFLNSDVENTPPTHPNISLNHHQQLKPHDPFSHSNSHVKASSKFASFWVVVRIKPENINGKEGGWEIKKVSSDALCIGDIKFMFDEVFDANSNQEDVFQSVGVPLVRNALAGYNTTILSFGQSGSGKTYTMWGPPSAMVDESSCSSQLGIVPRIFRMLLSELEREKLISGQQQFNYQCRCSFLEIYNEQIGNLLNPIQQNLEMKDDSRNAPYIENLIEEYVTKYDDVAEILIKGLSRRKKGATNLNSNSSGSHIIFTFVIEYFCKGTTEGLFSSSKVSRISLIDLAGLDSDEVGDLGSQKSLSQLEHLVDALSKKSQSEKNGDIPHSDSCLIRLLQESLGGNAKLSIALVDRRSNDKTLRTLRFGEQARSITNEPVINVIKEADVDLSNSIRHLKEELVRAKYDVYSSAGSKEGYFQGPNARESLNQMRVSLNRSLLLSNVGRDTGERVNVSKDDIQLLRQQIDELDSSSEGNPKDMYVNENRVQFYSVEENCDADTTSVDEIEKDEVCSGKTLSISVNSCNQLPVLAGPQLSESPKFSKTQRKSLAISSSYLGSWNNVTESSTLSKNMLDKPFKQGEHVQSSVQSSKVESLAASLQKGLQIIDYHQHNSALNKSSSSFSFEHLTLTPCLDIDKAESCDQTIPQKASSDEVASLLCASCRTKISSQDSSLVQLAFGECNGKNIMKEKELENVCKEQAARIEQLNQLVEKLKGERELNSMKDEGKLLREFSSNGHLPCIIEEKCEIKEVQEELAQKDVSFDSTEKELLLKEIQNLRSKLQLCSDAPVKKSTDKLRSSLMSRSIQLQKSGVFSYDNGNEELENERQRWTEMESEWICLTDELRADLESYRQRTERLEMELTSEKKCTAEIDDALKRAVMGHARMVEHYADLQEKYDDLVMKHDAIMEGIAEVKAAAAKASKKGHARFAKSLSAELSALRVERERESKLLKKENQNLKTQLRDTAEAVQAAGELLVRLREAEHAADFAEVQFYLIKVSEFRELILGSFGMENFANVQQDNENLKMQIEKLKRKHKTEVNTMKQYITESKLPESALQPLYKEDCDVAHNAASSYTYDDQAWRAEFGAIYQDHY</sequence>
<dbReference type="EMBL" id="CP144691">
    <property type="protein sequence ID" value="WVY94682.1"/>
    <property type="molecule type" value="Genomic_DNA"/>
</dbReference>
<feature type="coiled-coil region" evidence="3">
    <location>
        <begin position="852"/>
        <end position="897"/>
    </location>
</feature>
<dbReference type="PANTHER" id="PTHR47968:SF15">
    <property type="entry name" value="KINESIN-LIKE PROTEIN KIN-12F"/>
    <property type="match status" value="1"/>
</dbReference>